<keyword evidence="1" id="KW-0472">Membrane</keyword>
<feature type="transmembrane region" description="Helical" evidence="1">
    <location>
        <begin position="74"/>
        <end position="94"/>
    </location>
</feature>
<gene>
    <name evidence="2" type="ORF">J8F10_35415</name>
</gene>
<comment type="caution">
    <text evidence="2">The sequence shown here is derived from an EMBL/GenBank/DDBJ whole genome shotgun (WGS) entry which is preliminary data.</text>
</comment>
<sequence length="183" mass="19620">MRFAVLPDPNRGFMRGCQLVRDGDRLTIRPTRGTVLVPVLACVFLGGAWVVAGVRAAQLPPADLNALAREPITWGYAALSFALLVGAGGWYWAVSGPIVLDKHTKRLEIDRRSESLVGAAGVALTVSSSSDSADSHHIEIVFADRRVRVGRVGWTDETDRARAEANAARIADFLGVPAPHAAR</sequence>
<keyword evidence="1" id="KW-0812">Transmembrane</keyword>
<accession>A0ABS5C3L3</accession>
<dbReference type="RefSeq" id="WP_210662696.1">
    <property type="nucleotide sequence ID" value="NZ_JAGKQQ010000002.1"/>
</dbReference>
<organism evidence="2 3">
    <name type="scientific">Gemmata palustris</name>
    <dbReference type="NCBI Taxonomy" id="2822762"/>
    <lineage>
        <taxon>Bacteria</taxon>
        <taxon>Pseudomonadati</taxon>
        <taxon>Planctomycetota</taxon>
        <taxon>Planctomycetia</taxon>
        <taxon>Gemmatales</taxon>
        <taxon>Gemmataceae</taxon>
        <taxon>Gemmata</taxon>
    </lineage>
</organism>
<name>A0ABS5C3L3_9BACT</name>
<evidence type="ECO:0000313" key="2">
    <source>
        <dbReference type="EMBL" id="MBP3960544.1"/>
    </source>
</evidence>
<keyword evidence="1" id="KW-1133">Transmembrane helix</keyword>
<keyword evidence="3" id="KW-1185">Reference proteome</keyword>
<protein>
    <submittedName>
        <fullName evidence="2">Uncharacterized protein</fullName>
    </submittedName>
</protein>
<proteinExistence type="predicted"/>
<dbReference type="Proteomes" id="UP000676565">
    <property type="component" value="Unassembled WGS sequence"/>
</dbReference>
<evidence type="ECO:0000256" key="1">
    <source>
        <dbReference type="SAM" id="Phobius"/>
    </source>
</evidence>
<evidence type="ECO:0000313" key="3">
    <source>
        <dbReference type="Proteomes" id="UP000676565"/>
    </source>
</evidence>
<reference evidence="2 3" key="1">
    <citation type="submission" date="2021-04" db="EMBL/GenBank/DDBJ databases">
        <authorList>
            <person name="Ivanova A."/>
        </authorList>
    </citation>
    <scope>NUCLEOTIDE SEQUENCE [LARGE SCALE GENOMIC DNA]</scope>
    <source>
        <strain evidence="2 3">G18</strain>
    </source>
</reference>
<dbReference type="EMBL" id="JAGKQQ010000002">
    <property type="protein sequence ID" value="MBP3960544.1"/>
    <property type="molecule type" value="Genomic_DNA"/>
</dbReference>
<feature type="transmembrane region" description="Helical" evidence="1">
    <location>
        <begin position="35"/>
        <end position="54"/>
    </location>
</feature>